<dbReference type="Pfam" id="PF00931">
    <property type="entry name" value="NB-ARC"/>
    <property type="match status" value="1"/>
</dbReference>
<dbReference type="PRINTS" id="PR00364">
    <property type="entry name" value="DISEASERSIST"/>
</dbReference>
<dbReference type="EMBL" id="BQNB010011380">
    <property type="protein sequence ID" value="GJS89823.1"/>
    <property type="molecule type" value="Genomic_DNA"/>
</dbReference>
<dbReference type="Gene3D" id="3.80.10.10">
    <property type="entry name" value="Ribonuclease Inhibitor"/>
    <property type="match status" value="2"/>
</dbReference>
<dbReference type="InterPro" id="IPR001611">
    <property type="entry name" value="Leu-rich_rpt"/>
</dbReference>
<dbReference type="SUPFAM" id="SSF52058">
    <property type="entry name" value="L domain-like"/>
    <property type="match status" value="1"/>
</dbReference>
<dbReference type="Gene3D" id="1.10.8.430">
    <property type="entry name" value="Helical domain of apoptotic protease-activating factors"/>
    <property type="match status" value="1"/>
</dbReference>
<keyword evidence="2" id="KW-0677">Repeat</keyword>
<reference evidence="4" key="1">
    <citation type="journal article" date="2022" name="Int. J. Mol. Sci.">
        <title>Draft Genome of Tanacetum Coccineum: Genomic Comparison of Closely Related Tanacetum-Family Plants.</title>
        <authorList>
            <person name="Yamashiro T."/>
            <person name="Shiraishi A."/>
            <person name="Nakayama K."/>
            <person name="Satake H."/>
        </authorList>
    </citation>
    <scope>NUCLEOTIDE SEQUENCE</scope>
</reference>
<comment type="caution">
    <text evidence="4">The sequence shown here is derived from an EMBL/GenBank/DDBJ whole genome shotgun (WGS) entry which is preliminary data.</text>
</comment>
<dbReference type="Pfam" id="PF00560">
    <property type="entry name" value="LRR_1"/>
    <property type="match status" value="1"/>
</dbReference>
<dbReference type="SMART" id="SM00382">
    <property type="entry name" value="AAA"/>
    <property type="match status" value="1"/>
</dbReference>
<evidence type="ECO:0000256" key="1">
    <source>
        <dbReference type="ARBA" id="ARBA00022614"/>
    </source>
</evidence>
<dbReference type="PANTHER" id="PTHR11017:SF573">
    <property type="entry name" value="ADP-RIBOSYL CYCLASE_CYCLIC ADP-RIBOSE HYDROLASE"/>
    <property type="match status" value="1"/>
</dbReference>
<dbReference type="InterPro" id="IPR002182">
    <property type="entry name" value="NB-ARC"/>
</dbReference>
<gene>
    <name evidence="4" type="ORF">Tco_0772459</name>
</gene>
<evidence type="ECO:0000313" key="4">
    <source>
        <dbReference type="EMBL" id="GJS89823.1"/>
    </source>
</evidence>
<evidence type="ECO:0000313" key="5">
    <source>
        <dbReference type="Proteomes" id="UP001151760"/>
    </source>
</evidence>
<dbReference type="InterPro" id="IPR044974">
    <property type="entry name" value="Disease_R_plants"/>
</dbReference>
<accession>A0ABQ4ZLT0</accession>
<dbReference type="InterPro" id="IPR027417">
    <property type="entry name" value="P-loop_NTPase"/>
</dbReference>
<dbReference type="InterPro" id="IPR032675">
    <property type="entry name" value="LRR_dom_sf"/>
</dbReference>
<keyword evidence="1" id="KW-0433">Leucine-rich repeat</keyword>
<proteinExistence type="predicted"/>
<dbReference type="Gene3D" id="3.40.50.300">
    <property type="entry name" value="P-loop containing nucleotide triphosphate hydrolases"/>
    <property type="match status" value="1"/>
</dbReference>
<dbReference type="Pfam" id="PF23282">
    <property type="entry name" value="WHD_ROQ1"/>
    <property type="match status" value="1"/>
</dbReference>
<reference evidence="4" key="2">
    <citation type="submission" date="2022-01" db="EMBL/GenBank/DDBJ databases">
        <authorList>
            <person name="Yamashiro T."/>
            <person name="Shiraishi A."/>
            <person name="Satake H."/>
            <person name="Nakayama K."/>
        </authorList>
    </citation>
    <scope>NUCLEOTIDE SEQUENCE</scope>
</reference>
<dbReference type="Proteomes" id="UP001151760">
    <property type="component" value="Unassembled WGS sequence"/>
</dbReference>
<sequence length="580" mass="65943">MSCFIGSNKVNMIGICGISGIGKTTLAKAIYNLMYVHFEGSCFCDDVKEVTKRQGLIQVQLHMIGKIMKIENLKISSVGEGIMVIKKMMSSKLILLVLDDVDDHDQLEALAGSASWFLFSQDQSLELFCSYAFKEKESFRGFKEAVEKVVKYVQGHPLALKVLGRFLYGKTVVTNIQVLVDKSLITISSNNSLRMHDLIQAMAREIVREESNTPGNRSRLWANPSEIYNILSEKKATQAVEILDIQQKKSSQKFDIDGAAFAQMKNLRILKLPKDDAVNFSGRLDCLSNMLRLLYWHGCPFKLLPSDFYPENIVFIDLSYSSIKQLWTTPKCLRRLKIMKLRYCYNLTTTPDFSEVTNLEELDLEGCVNLVSVHPSIGMLKTLVVLNMRDCRRARSFPSKVEMDSLQVLNLSGCLNVNQPSEALWSRWWTFGLLSKQQHPQRPVSLAGLYMLKSLNLSYCNFSILPGSLSQLSHLRVLFVDGCKKLEVLPELPPSVWNVYASDCTSLREVLGSSKDSYKQRRMDRWEWGLKNAKNFVTFFFEENNEDYKVKECGVRLICDEDIQQEAHLSMLQGLPTVGS</sequence>
<dbReference type="SUPFAM" id="SSF52540">
    <property type="entry name" value="P-loop containing nucleoside triphosphate hydrolases"/>
    <property type="match status" value="1"/>
</dbReference>
<dbReference type="InterPro" id="IPR042197">
    <property type="entry name" value="Apaf_helical"/>
</dbReference>
<dbReference type="InterPro" id="IPR058192">
    <property type="entry name" value="WHD_ROQ1-like"/>
</dbReference>
<dbReference type="InterPro" id="IPR003593">
    <property type="entry name" value="AAA+_ATPase"/>
</dbReference>
<name>A0ABQ4ZLT0_9ASTR</name>
<protein>
    <submittedName>
        <fullName evidence="4">NB-ARC domains-containing protein</fullName>
    </submittedName>
</protein>
<evidence type="ECO:0000259" key="3">
    <source>
        <dbReference type="SMART" id="SM00382"/>
    </source>
</evidence>
<organism evidence="4 5">
    <name type="scientific">Tanacetum coccineum</name>
    <dbReference type="NCBI Taxonomy" id="301880"/>
    <lineage>
        <taxon>Eukaryota</taxon>
        <taxon>Viridiplantae</taxon>
        <taxon>Streptophyta</taxon>
        <taxon>Embryophyta</taxon>
        <taxon>Tracheophyta</taxon>
        <taxon>Spermatophyta</taxon>
        <taxon>Magnoliopsida</taxon>
        <taxon>eudicotyledons</taxon>
        <taxon>Gunneridae</taxon>
        <taxon>Pentapetalae</taxon>
        <taxon>asterids</taxon>
        <taxon>campanulids</taxon>
        <taxon>Asterales</taxon>
        <taxon>Asteraceae</taxon>
        <taxon>Asteroideae</taxon>
        <taxon>Anthemideae</taxon>
        <taxon>Anthemidinae</taxon>
        <taxon>Tanacetum</taxon>
    </lineage>
</organism>
<feature type="domain" description="AAA+ ATPase" evidence="3">
    <location>
        <begin position="9"/>
        <end position="213"/>
    </location>
</feature>
<evidence type="ECO:0000256" key="2">
    <source>
        <dbReference type="ARBA" id="ARBA00022737"/>
    </source>
</evidence>
<dbReference type="PANTHER" id="PTHR11017">
    <property type="entry name" value="LEUCINE-RICH REPEAT-CONTAINING PROTEIN"/>
    <property type="match status" value="1"/>
</dbReference>
<keyword evidence="5" id="KW-1185">Reference proteome</keyword>